<keyword evidence="2" id="KW-1185">Reference proteome</keyword>
<protein>
    <submittedName>
        <fullName evidence="1">Uncharacterized protein</fullName>
    </submittedName>
</protein>
<dbReference type="OrthoDB" id="2443807at2759"/>
<organism evidence="1 2">
    <name type="scientific">Paramecium sonneborni</name>
    <dbReference type="NCBI Taxonomy" id="65129"/>
    <lineage>
        <taxon>Eukaryota</taxon>
        <taxon>Sar</taxon>
        <taxon>Alveolata</taxon>
        <taxon>Ciliophora</taxon>
        <taxon>Intramacronucleata</taxon>
        <taxon>Oligohymenophorea</taxon>
        <taxon>Peniculida</taxon>
        <taxon>Parameciidae</taxon>
        <taxon>Paramecium</taxon>
    </lineage>
</organism>
<evidence type="ECO:0000313" key="2">
    <source>
        <dbReference type="Proteomes" id="UP000692954"/>
    </source>
</evidence>
<name>A0A8S1MKJ3_9CILI</name>
<comment type="caution">
    <text evidence="1">The sequence shown here is derived from an EMBL/GenBank/DDBJ whole genome shotgun (WGS) entry which is preliminary data.</text>
</comment>
<accession>A0A8S1MKJ3</accession>
<reference evidence="1" key="1">
    <citation type="submission" date="2021-01" db="EMBL/GenBank/DDBJ databases">
        <authorList>
            <consortium name="Genoscope - CEA"/>
            <person name="William W."/>
        </authorList>
    </citation>
    <scope>NUCLEOTIDE SEQUENCE</scope>
</reference>
<proteinExistence type="predicted"/>
<evidence type="ECO:0000313" key="1">
    <source>
        <dbReference type="EMBL" id="CAD8081327.1"/>
    </source>
</evidence>
<dbReference type="AlphaFoldDB" id="A0A8S1MKJ3"/>
<gene>
    <name evidence="1" type="ORF">PSON_ATCC_30995.1.T0410347</name>
</gene>
<sequence length="221" mass="26925">MIQQQEKRKKESVNGVFISFYGVYASQRNKQSIQKYRRIFWSNDTVIPQQIPIYVLLSSLKDPMHNLLKQTLVSQNYREFKKVYLIEIESQDEMKFKCIQSNLYQKIDLHKIQIFKFLDKIIETLKEIEILVFTQVQSLEYMRQQFEISIKRAIKRFHEFFKQLRGQTKSINEFKLIQSPSEITQLIKNIHRIFYSILKKQIKLQFRYKQQNFLIIQEQIK</sequence>
<dbReference type="Proteomes" id="UP000692954">
    <property type="component" value="Unassembled WGS sequence"/>
</dbReference>
<dbReference type="EMBL" id="CAJJDN010000041">
    <property type="protein sequence ID" value="CAD8081327.1"/>
    <property type="molecule type" value="Genomic_DNA"/>
</dbReference>